<name>A0A7D5RAF5_9ARCH</name>
<dbReference type="InterPro" id="IPR013783">
    <property type="entry name" value="Ig-like_fold"/>
</dbReference>
<organism evidence="3 4">
    <name type="scientific">Nitrosopumilus ureiphilus</name>
    <dbReference type="NCBI Taxonomy" id="1470067"/>
    <lineage>
        <taxon>Archaea</taxon>
        <taxon>Nitrososphaerota</taxon>
        <taxon>Nitrososphaeria</taxon>
        <taxon>Nitrosopumilales</taxon>
        <taxon>Nitrosopumilaceae</taxon>
        <taxon>Nitrosopumilus</taxon>
    </lineage>
</organism>
<dbReference type="Proteomes" id="UP000509478">
    <property type="component" value="Chromosome"/>
</dbReference>
<evidence type="ECO:0008006" key="5">
    <source>
        <dbReference type="Google" id="ProtNLM"/>
    </source>
</evidence>
<dbReference type="KEGG" id="nue:C5F50_02320"/>
<dbReference type="EMBL" id="CP026995">
    <property type="protein sequence ID" value="QLH06042.1"/>
    <property type="molecule type" value="Genomic_DNA"/>
</dbReference>
<evidence type="ECO:0000256" key="2">
    <source>
        <dbReference type="SAM" id="Phobius"/>
    </source>
</evidence>
<sequence>MVTKEDAIDKLQQLTDEFNMKTSEQLLSKLQQEGFDIAKLSKEETRFIENATSKTDNTFELKEISKKSKYFGERLNNANLDSFEKVELMYLVGFFTGVVLILSAIGIFVHNAINGATGEAATSGNILSAVFGSLGVADMLLLLYTPVRELQKSRGNISKLSALYNEWQYISNWTGKTYNVLNEKLKTNQELEPKQEKLINEMRWLIDLKSDTTTKLANLMTQMVTHSETKNLAVSISSKPEAPEVNSKVELEADVHGISASEVDKITYLWSEESGNITMDKKNKRQAEFEYDKAGEFTFKIDVKSGDKTGSAESKITIKPKISAIAEPTKVQKNNKIKLIAKVDGLDDEEEKKLSYKWKETSKSSTTISSDDKEETEITPTKEGKLKFKVTITKDQKKFAAKEVEVEVTA</sequence>
<protein>
    <recommendedName>
        <fullName evidence="5">PKD domain-containing protein</fullName>
    </recommendedName>
</protein>
<feature type="transmembrane region" description="Helical" evidence="2">
    <location>
        <begin position="125"/>
        <end position="144"/>
    </location>
</feature>
<evidence type="ECO:0000256" key="1">
    <source>
        <dbReference type="SAM" id="MobiDB-lite"/>
    </source>
</evidence>
<accession>A0A7D5RAF5</accession>
<proteinExistence type="predicted"/>
<feature type="transmembrane region" description="Helical" evidence="2">
    <location>
        <begin position="88"/>
        <end position="113"/>
    </location>
</feature>
<dbReference type="AlphaFoldDB" id="A0A7D5RAF5"/>
<keyword evidence="2" id="KW-0812">Transmembrane</keyword>
<keyword evidence="2" id="KW-1133">Transmembrane helix</keyword>
<evidence type="ECO:0000313" key="3">
    <source>
        <dbReference type="EMBL" id="QLH06042.1"/>
    </source>
</evidence>
<feature type="region of interest" description="Disordered" evidence="1">
    <location>
        <begin position="360"/>
        <end position="379"/>
    </location>
</feature>
<evidence type="ECO:0000313" key="4">
    <source>
        <dbReference type="Proteomes" id="UP000509478"/>
    </source>
</evidence>
<dbReference type="Gene3D" id="2.60.40.10">
    <property type="entry name" value="Immunoglobulins"/>
    <property type="match status" value="2"/>
</dbReference>
<reference evidence="3 4" key="1">
    <citation type="submission" date="2018-02" db="EMBL/GenBank/DDBJ databases">
        <title>Complete genome of Nitrosopumilus ureaphilus PS0.</title>
        <authorList>
            <person name="Qin W."/>
            <person name="Zheng Y."/>
            <person name="Stahl D.A."/>
        </authorList>
    </citation>
    <scope>NUCLEOTIDE SEQUENCE [LARGE SCALE GENOMIC DNA]</scope>
    <source>
        <strain evidence="3 4">PS0</strain>
    </source>
</reference>
<gene>
    <name evidence="3" type="ORF">C5F50_02320</name>
</gene>
<keyword evidence="4" id="KW-1185">Reference proteome</keyword>
<keyword evidence="2" id="KW-0472">Membrane</keyword>
<dbReference type="Pfam" id="PF22352">
    <property type="entry name" value="K319L-like_PKD"/>
    <property type="match status" value="1"/>
</dbReference>